<keyword evidence="3" id="KW-1185">Reference proteome</keyword>
<dbReference type="CDD" id="cd07818">
    <property type="entry name" value="SRPBCC_1"/>
    <property type="match status" value="1"/>
</dbReference>
<dbReference type="InterPro" id="IPR011256">
    <property type="entry name" value="Reg_factor_effector_dom_sf"/>
</dbReference>
<keyword evidence="2" id="KW-0238">DNA-binding</keyword>
<dbReference type="SUPFAM" id="SSF55961">
    <property type="entry name" value="Bet v1-like"/>
    <property type="match status" value="1"/>
</dbReference>
<dbReference type="OrthoDB" id="9807923at2"/>
<dbReference type="EMBL" id="FPAS01000001">
    <property type="protein sequence ID" value="SFT43992.1"/>
    <property type="molecule type" value="Genomic_DNA"/>
</dbReference>
<evidence type="ECO:0000313" key="2">
    <source>
        <dbReference type="EMBL" id="SFT43992.1"/>
    </source>
</evidence>
<dbReference type="Proteomes" id="UP000236454">
    <property type="component" value="Unassembled WGS sequence"/>
</dbReference>
<dbReference type="Pfam" id="PF06445">
    <property type="entry name" value="GyrI-like"/>
    <property type="match status" value="1"/>
</dbReference>
<dbReference type="InterPro" id="IPR019587">
    <property type="entry name" value="Polyketide_cyclase/dehydratase"/>
</dbReference>
<accession>A0A1I6Y0X9</accession>
<dbReference type="STRING" id="477690.SAMN05216474_0579"/>
<dbReference type="InterPro" id="IPR010499">
    <property type="entry name" value="AraC_E-bd"/>
</dbReference>
<evidence type="ECO:0000259" key="1">
    <source>
        <dbReference type="SMART" id="SM00871"/>
    </source>
</evidence>
<evidence type="ECO:0000313" key="3">
    <source>
        <dbReference type="Proteomes" id="UP000236454"/>
    </source>
</evidence>
<dbReference type="RefSeq" id="WP_090246117.1">
    <property type="nucleotide sequence ID" value="NZ_FPAS01000001.1"/>
</dbReference>
<feature type="domain" description="AraC effector-binding" evidence="1">
    <location>
        <begin position="153"/>
        <end position="308"/>
    </location>
</feature>
<organism evidence="2 3">
    <name type="scientific">Lishizhenia tianjinensis</name>
    <dbReference type="NCBI Taxonomy" id="477690"/>
    <lineage>
        <taxon>Bacteria</taxon>
        <taxon>Pseudomonadati</taxon>
        <taxon>Bacteroidota</taxon>
        <taxon>Flavobacteriia</taxon>
        <taxon>Flavobacteriales</taxon>
        <taxon>Crocinitomicaceae</taxon>
        <taxon>Lishizhenia</taxon>
    </lineage>
</organism>
<dbReference type="InterPro" id="IPR023393">
    <property type="entry name" value="START-like_dom_sf"/>
</dbReference>
<dbReference type="AlphaFoldDB" id="A0A1I6Y0X9"/>
<dbReference type="SMART" id="SM00871">
    <property type="entry name" value="AraC_E_bind"/>
    <property type="match status" value="1"/>
</dbReference>
<proteinExistence type="predicted"/>
<dbReference type="Pfam" id="PF10604">
    <property type="entry name" value="Polyketide_cyc2"/>
    <property type="match status" value="1"/>
</dbReference>
<dbReference type="GO" id="GO:0003677">
    <property type="term" value="F:DNA binding"/>
    <property type="evidence" value="ECO:0007669"/>
    <property type="project" value="UniProtKB-KW"/>
</dbReference>
<dbReference type="SUPFAM" id="SSF55136">
    <property type="entry name" value="Probable bacterial effector-binding domain"/>
    <property type="match status" value="1"/>
</dbReference>
<reference evidence="2 3" key="1">
    <citation type="submission" date="2016-10" db="EMBL/GenBank/DDBJ databases">
        <authorList>
            <person name="de Groot N.N."/>
        </authorList>
    </citation>
    <scope>NUCLEOTIDE SEQUENCE [LARGE SCALE GENOMIC DNA]</scope>
    <source>
        <strain evidence="2 3">CGMCC 1.7005</strain>
    </source>
</reference>
<protein>
    <submittedName>
        <fullName evidence="2">Predicted transcriptional regulator YdeE, contains AraC-type DNA-binding domain</fullName>
    </submittedName>
</protein>
<sequence length="308" mass="35622">MPRINVDKSIFIDVKPSEVYEKLMDFNHWKVWSPWTITEKEVVVTVDENNQHYHWKGNLVGEGEMRITGSTPNSSIEVDLNFIKPFKSKAKVAFIIKAEQEGSRVHWTLDNKLPFFMFFFKNMMTAMIGMDYNRGLLMLKEYLEEGKVKSNLEFVGNSSLEAMYYIGRKTTTSMDTISDAMTQDYKALYDITKSNDLDVRDHAFSIYHEWKLAKNQTTYTAAIGLYSLPDKVPNGFVVGNIPAQDTYVVKHTGPYHHIGNAWSAIFMRDRAKIFKKDKNFDPIELYLNSPENTAPEDLVTEIHMGRIR</sequence>
<dbReference type="InterPro" id="IPR029442">
    <property type="entry name" value="GyrI-like"/>
</dbReference>
<dbReference type="Gene3D" id="3.30.530.20">
    <property type="match status" value="1"/>
</dbReference>
<name>A0A1I6Y0X9_9FLAO</name>
<gene>
    <name evidence="2" type="ORF">SAMN05216474_0579</name>
</gene>
<dbReference type="Gene3D" id="3.20.80.10">
    <property type="entry name" value="Regulatory factor, effector binding domain"/>
    <property type="match status" value="1"/>
</dbReference>